<dbReference type="NCBIfam" id="TIGR03170">
    <property type="entry name" value="flgA_cterm"/>
    <property type="match status" value="1"/>
</dbReference>
<dbReference type="PANTHER" id="PTHR36307:SF1">
    <property type="entry name" value="FLAGELLA BASAL BODY P-RING FORMATION PROTEIN FLGA"/>
    <property type="match status" value="1"/>
</dbReference>
<dbReference type="Proteomes" id="UP000320593">
    <property type="component" value="Unassembled WGS sequence"/>
</dbReference>
<evidence type="ECO:0000256" key="4">
    <source>
        <dbReference type="RuleBase" id="RU362063"/>
    </source>
</evidence>
<feature type="signal peptide" evidence="4">
    <location>
        <begin position="1"/>
        <end position="23"/>
    </location>
</feature>
<feature type="domain" description="SAF" evidence="5">
    <location>
        <begin position="28"/>
        <end position="91"/>
    </location>
</feature>
<dbReference type="InterPro" id="IPR039246">
    <property type="entry name" value="Flagellar_FlgA"/>
</dbReference>
<protein>
    <recommendedName>
        <fullName evidence="4">Flagella basal body P-ring formation protein FlgA</fullName>
    </recommendedName>
</protein>
<keyword evidence="6" id="KW-0969">Cilium</keyword>
<gene>
    <name evidence="6" type="ORF">JM93_00441</name>
</gene>
<evidence type="ECO:0000256" key="2">
    <source>
        <dbReference type="ARBA" id="ARBA00022729"/>
    </source>
</evidence>
<keyword evidence="6" id="KW-0282">Flagellum</keyword>
<dbReference type="OrthoDB" id="8448733at2"/>
<comment type="caution">
    <text evidence="6">The sequence shown here is derived from an EMBL/GenBank/DDBJ whole genome shotgun (WGS) entry which is preliminary data.</text>
</comment>
<dbReference type="Pfam" id="PF13144">
    <property type="entry name" value="ChapFlgA"/>
    <property type="match status" value="1"/>
</dbReference>
<dbReference type="SMART" id="SM00858">
    <property type="entry name" value="SAF"/>
    <property type="match status" value="1"/>
</dbReference>
<accession>A0A562TGX6</accession>
<keyword evidence="2 4" id="KW-0732">Signal</keyword>
<evidence type="ECO:0000256" key="3">
    <source>
        <dbReference type="ARBA" id="ARBA00022764"/>
    </source>
</evidence>
<dbReference type="InterPro" id="IPR017585">
    <property type="entry name" value="SAF_FlgA"/>
</dbReference>
<sequence>MVARSLALAFGLCLSLTAPVQGASQSGVDLPVPKVTIHPGDELNTDNVIIRRFPRQTTQQFAVMTDRYALKGMVARRTLLPGKPIPTTAVEAEVLVRRGEPARLVFQEQGLTIVMQVEAMQNGAAGKVVRVRNIDSGLVVTGIVQSDGTIRTGK</sequence>
<dbReference type="AlphaFoldDB" id="A0A562TGX6"/>
<evidence type="ECO:0000313" key="7">
    <source>
        <dbReference type="Proteomes" id="UP000320593"/>
    </source>
</evidence>
<keyword evidence="3 4" id="KW-0574">Periplasm</keyword>
<comment type="similarity">
    <text evidence="4">Belongs to the FlgA family.</text>
</comment>
<dbReference type="EMBL" id="VLLF01000001">
    <property type="protein sequence ID" value="TWI92889.1"/>
    <property type="molecule type" value="Genomic_DNA"/>
</dbReference>
<evidence type="ECO:0000313" key="6">
    <source>
        <dbReference type="EMBL" id="TWI92889.1"/>
    </source>
</evidence>
<dbReference type="InterPro" id="IPR013974">
    <property type="entry name" value="SAF"/>
</dbReference>
<dbReference type="GO" id="GO:0042597">
    <property type="term" value="C:periplasmic space"/>
    <property type="evidence" value="ECO:0007669"/>
    <property type="project" value="UniProtKB-SubCell"/>
</dbReference>
<dbReference type="RefSeq" id="WP_145340417.1">
    <property type="nucleotide sequence ID" value="NZ_SMLY01000087.1"/>
</dbReference>
<comment type="function">
    <text evidence="4">Involved in the assembly process of the P-ring formation. It may associate with FlgF on the rod constituting a structure essential for the P-ring assembly or may act as a modulator protein for the P-ring assembly.</text>
</comment>
<reference evidence="6 7" key="1">
    <citation type="submission" date="2019-07" db="EMBL/GenBank/DDBJ databases">
        <title>Genomic Encyclopedia of Archaeal and Bacterial Type Strains, Phase II (KMG-II): from individual species to whole genera.</title>
        <authorList>
            <person name="Goeker M."/>
        </authorList>
    </citation>
    <scope>NUCLEOTIDE SEQUENCE [LARGE SCALE GENOMIC DNA]</scope>
    <source>
        <strain evidence="6 7">ATCC BAA-252</strain>
    </source>
</reference>
<name>A0A562TGX6_9HYPH</name>
<dbReference type="CDD" id="cd11614">
    <property type="entry name" value="SAF_CpaB_FlgA_like"/>
    <property type="match status" value="1"/>
</dbReference>
<dbReference type="PANTHER" id="PTHR36307">
    <property type="entry name" value="FLAGELLA BASAL BODY P-RING FORMATION PROTEIN FLGA"/>
    <property type="match status" value="1"/>
</dbReference>
<keyword evidence="7" id="KW-1185">Reference proteome</keyword>
<organism evidence="6 7">
    <name type="scientific">Roseibium hamelinense</name>
    <dbReference type="NCBI Taxonomy" id="150831"/>
    <lineage>
        <taxon>Bacteria</taxon>
        <taxon>Pseudomonadati</taxon>
        <taxon>Pseudomonadota</taxon>
        <taxon>Alphaproteobacteria</taxon>
        <taxon>Hyphomicrobiales</taxon>
        <taxon>Stappiaceae</taxon>
        <taxon>Roseibium</taxon>
    </lineage>
</organism>
<dbReference type="GO" id="GO:0044780">
    <property type="term" value="P:bacterial-type flagellum assembly"/>
    <property type="evidence" value="ECO:0007669"/>
    <property type="project" value="InterPro"/>
</dbReference>
<keyword evidence="6" id="KW-0966">Cell projection</keyword>
<evidence type="ECO:0000256" key="1">
    <source>
        <dbReference type="ARBA" id="ARBA00004418"/>
    </source>
</evidence>
<feature type="chain" id="PRO_5022267838" description="Flagella basal body P-ring formation protein FlgA" evidence="4">
    <location>
        <begin position="24"/>
        <end position="154"/>
    </location>
</feature>
<dbReference type="Gene3D" id="2.30.30.760">
    <property type="match status" value="1"/>
</dbReference>
<proteinExistence type="inferred from homology"/>
<evidence type="ECO:0000259" key="5">
    <source>
        <dbReference type="SMART" id="SM00858"/>
    </source>
</evidence>
<comment type="subcellular location">
    <subcellularLocation>
        <location evidence="1 4">Periplasm</location>
    </subcellularLocation>
</comment>
<keyword evidence="4" id="KW-1005">Bacterial flagellum biogenesis</keyword>